<name>A0A3Q7XVG5_CICAR</name>
<proteinExistence type="predicted"/>
<protein>
    <submittedName>
        <fullName evidence="2">Uncharacterized protein LOC113787634</fullName>
    </submittedName>
</protein>
<dbReference type="Proteomes" id="UP000087171">
    <property type="component" value="Chromosome Ca1"/>
</dbReference>
<keyword evidence="1" id="KW-1185">Reference proteome</keyword>
<organism evidence="1 2">
    <name type="scientific">Cicer arietinum</name>
    <name type="common">Chickpea</name>
    <name type="synonym">Garbanzo</name>
    <dbReference type="NCBI Taxonomy" id="3827"/>
    <lineage>
        <taxon>Eukaryota</taxon>
        <taxon>Viridiplantae</taxon>
        <taxon>Streptophyta</taxon>
        <taxon>Embryophyta</taxon>
        <taxon>Tracheophyta</taxon>
        <taxon>Spermatophyta</taxon>
        <taxon>Magnoliopsida</taxon>
        <taxon>eudicotyledons</taxon>
        <taxon>Gunneridae</taxon>
        <taxon>Pentapetalae</taxon>
        <taxon>rosids</taxon>
        <taxon>fabids</taxon>
        <taxon>Fabales</taxon>
        <taxon>Fabaceae</taxon>
        <taxon>Papilionoideae</taxon>
        <taxon>50 kb inversion clade</taxon>
        <taxon>NPAAA clade</taxon>
        <taxon>Hologalegina</taxon>
        <taxon>IRL clade</taxon>
        <taxon>Cicereae</taxon>
        <taxon>Cicer</taxon>
    </lineage>
</organism>
<evidence type="ECO:0000313" key="1">
    <source>
        <dbReference type="Proteomes" id="UP000087171"/>
    </source>
</evidence>
<dbReference type="AlphaFoldDB" id="A0A3Q7XVG5"/>
<reference evidence="1" key="1">
    <citation type="journal article" date="2013" name="Nat. Biotechnol.">
        <title>Draft genome sequence of chickpea (Cicer arietinum) provides a resource for trait improvement.</title>
        <authorList>
            <person name="Varshney R.K."/>
            <person name="Song C."/>
            <person name="Saxena R.K."/>
            <person name="Azam S."/>
            <person name="Yu S."/>
            <person name="Sharpe A.G."/>
            <person name="Cannon S."/>
            <person name="Baek J."/>
            <person name="Rosen B.D."/>
            <person name="Tar'an B."/>
            <person name="Millan T."/>
            <person name="Zhang X."/>
            <person name="Ramsay L.D."/>
            <person name="Iwata A."/>
            <person name="Wang Y."/>
            <person name="Nelson W."/>
            <person name="Farmer A.D."/>
            <person name="Gaur P.M."/>
            <person name="Soderlund C."/>
            <person name="Penmetsa R.V."/>
            <person name="Xu C."/>
            <person name="Bharti A.K."/>
            <person name="He W."/>
            <person name="Winter P."/>
            <person name="Zhao S."/>
            <person name="Hane J.K."/>
            <person name="Carrasquilla-Garcia N."/>
            <person name="Condie J.A."/>
            <person name="Upadhyaya H.D."/>
            <person name="Luo M.C."/>
            <person name="Thudi M."/>
            <person name="Gowda C.L."/>
            <person name="Singh N.P."/>
            <person name="Lichtenzveig J."/>
            <person name="Gali K.K."/>
            <person name="Rubio J."/>
            <person name="Nadarajan N."/>
            <person name="Dolezel J."/>
            <person name="Bansal K.C."/>
            <person name="Xu X."/>
            <person name="Edwards D."/>
            <person name="Zhang G."/>
            <person name="Kahl G."/>
            <person name="Gil J."/>
            <person name="Singh K.B."/>
            <person name="Datta S.K."/>
            <person name="Jackson S.A."/>
            <person name="Wang J."/>
            <person name="Cook D.R."/>
        </authorList>
    </citation>
    <scope>NUCLEOTIDE SEQUENCE [LARGE SCALE GENOMIC DNA]</scope>
    <source>
        <strain evidence="1">cv. CDC Frontier</strain>
    </source>
</reference>
<sequence>MVEELSALHKIDTWELIDLPPRKRAIESRWGVSHNQGEMWIEVVYSPKGYIFSQSKYIANILEHARIFDNRAANTHLELNVKYVPSYGVPLPDSTVYRTLVGSLVYLTIIRPDIVYVVHIVSQFVVSPTTLHWAVVLRVLRYL</sequence>
<evidence type="ECO:0000313" key="2">
    <source>
        <dbReference type="RefSeq" id="XP_027192368.1"/>
    </source>
</evidence>
<accession>A0A3Q7XVG5</accession>
<dbReference type="PANTHER" id="PTHR11439">
    <property type="entry name" value="GAG-POL-RELATED RETROTRANSPOSON"/>
    <property type="match status" value="1"/>
</dbReference>
<dbReference type="STRING" id="3827.A0A3Q7XVG5"/>
<gene>
    <name evidence="2" type="primary">LOC113787634</name>
</gene>
<reference evidence="2" key="2">
    <citation type="submission" date="2025-08" db="UniProtKB">
        <authorList>
            <consortium name="RefSeq"/>
        </authorList>
    </citation>
    <scope>IDENTIFICATION</scope>
    <source>
        <tissue evidence="2">Etiolated seedlings</tissue>
    </source>
</reference>
<dbReference type="OrthoDB" id="1435958at2759"/>
<dbReference type="PANTHER" id="PTHR11439:SF461">
    <property type="entry name" value="OS10G0432200 PROTEIN"/>
    <property type="match status" value="1"/>
</dbReference>
<dbReference type="RefSeq" id="XP_027192368.1">
    <property type="nucleotide sequence ID" value="XM_027336567.1"/>
</dbReference>